<dbReference type="InterPro" id="IPR001138">
    <property type="entry name" value="Zn2Cys6_DnaBD"/>
</dbReference>
<evidence type="ECO:0000313" key="7">
    <source>
        <dbReference type="EMBL" id="BCS25278.1"/>
    </source>
</evidence>
<evidence type="ECO:0000256" key="3">
    <source>
        <dbReference type="ARBA" id="ARBA00023163"/>
    </source>
</evidence>
<accession>A0A7R7XQU5</accession>
<dbReference type="InterPro" id="IPR036864">
    <property type="entry name" value="Zn2-C6_fun-type_DNA-bd_sf"/>
</dbReference>
<reference evidence="7" key="1">
    <citation type="submission" date="2021-01" db="EMBL/GenBank/DDBJ databases">
        <authorList>
            <consortium name="Aspergillus puulaauensis MK2 genome sequencing consortium"/>
            <person name="Kazuki M."/>
            <person name="Futagami T."/>
        </authorList>
    </citation>
    <scope>NUCLEOTIDE SEQUENCE</scope>
    <source>
        <strain evidence="7">MK2</strain>
    </source>
</reference>
<evidence type="ECO:0000259" key="6">
    <source>
        <dbReference type="PROSITE" id="PS50048"/>
    </source>
</evidence>
<organism evidence="7 8">
    <name type="scientific">Aspergillus puulaauensis</name>
    <dbReference type="NCBI Taxonomy" id="1220207"/>
    <lineage>
        <taxon>Eukaryota</taxon>
        <taxon>Fungi</taxon>
        <taxon>Dikarya</taxon>
        <taxon>Ascomycota</taxon>
        <taxon>Pezizomycotina</taxon>
        <taxon>Eurotiomycetes</taxon>
        <taxon>Eurotiomycetidae</taxon>
        <taxon>Eurotiales</taxon>
        <taxon>Aspergillaceae</taxon>
        <taxon>Aspergillus</taxon>
    </lineage>
</organism>
<keyword evidence="8" id="KW-1185">Reference proteome</keyword>
<feature type="compositionally biased region" description="Basic and acidic residues" evidence="5">
    <location>
        <begin position="86"/>
        <end position="99"/>
    </location>
</feature>
<dbReference type="GO" id="GO:0000981">
    <property type="term" value="F:DNA-binding transcription factor activity, RNA polymerase II-specific"/>
    <property type="evidence" value="ECO:0007669"/>
    <property type="project" value="InterPro"/>
</dbReference>
<gene>
    <name evidence="7" type="ORF">APUU_41722S</name>
</gene>
<name>A0A7R7XQU5_9EURO</name>
<dbReference type="SUPFAM" id="SSF57701">
    <property type="entry name" value="Zn2/Cys6 DNA-binding domain"/>
    <property type="match status" value="1"/>
</dbReference>
<feature type="compositionally biased region" description="Polar residues" evidence="5">
    <location>
        <begin position="73"/>
        <end position="85"/>
    </location>
</feature>
<evidence type="ECO:0000256" key="5">
    <source>
        <dbReference type="SAM" id="MobiDB-lite"/>
    </source>
</evidence>
<feature type="region of interest" description="Disordered" evidence="5">
    <location>
        <begin position="56"/>
        <end position="108"/>
    </location>
</feature>
<dbReference type="OrthoDB" id="5041285at2759"/>
<evidence type="ECO:0000313" key="8">
    <source>
        <dbReference type="Proteomes" id="UP000654913"/>
    </source>
</evidence>
<proteinExistence type="predicted"/>
<dbReference type="AlphaFoldDB" id="A0A7R7XQU5"/>
<dbReference type="Gene3D" id="4.10.240.10">
    <property type="entry name" value="Zn(2)-C6 fungal-type DNA-binding domain"/>
    <property type="match status" value="1"/>
</dbReference>
<dbReference type="Proteomes" id="UP000654913">
    <property type="component" value="Chromosome 4"/>
</dbReference>
<dbReference type="GO" id="GO:0008270">
    <property type="term" value="F:zinc ion binding"/>
    <property type="evidence" value="ECO:0007669"/>
    <property type="project" value="InterPro"/>
</dbReference>
<protein>
    <recommendedName>
        <fullName evidence="6">Zn(2)-C6 fungal-type domain-containing protein</fullName>
    </recommendedName>
</protein>
<keyword evidence="4" id="KW-0539">Nucleus</keyword>
<sequence>MDNSEPSSARTKRSKIACSGCRMRKVRCDVAHRGTPCTNCFLDHKECEIELAARRNRRSKQGKTHAVLVPDPQSVTQTETVQDETANSRDRMDPPREPCQEAAKPVSCDGSPAVNTHVLSALLQQHSDLIADEEEPACGPGTSDINFAVYGFICTDFLLTIQQADIKYLEDQACLRVPRRELMDEMLNQYFRHIHPLLPVLNEAEFWAIYHPVKY</sequence>
<dbReference type="CDD" id="cd12148">
    <property type="entry name" value="fungal_TF_MHR"/>
    <property type="match status" value="1"/>
</dbReference>
<reference evidence="7" key="2">
    <citation type="submission" date="2021-02" db="EMBL/GenBank/DDBJ databases">
        <title>Aspergillus puulaauensis MK2 genome sequence.</title>
        <authorList>
            <person name="Futagami T."/>
            <person name="Mori K."/>
            <person name="Kadooka C."/>
            <person name="Tanaka T."/>
        </authorList>
    </citation>
    <scope>NUCLEOTIDE SEQUENCE</scope>
    <source>
        <strain evidence="7">MK2</strain>
    </source>
</reference>
<keyword evidence="3" id="KW-0804">Transcription</keyword>
<feature type="domain" description="Zn(2)-C6 fungal-type" evidence="6">
    <location>
        <begin position="17"/>
        <end position="49"/>
    </location>
</feature>
<keyword evidence="2" id="KW-0238">DNA-binding</keyword>
<dbReference type="GO" id="GO:0003677">
    <property type="term" value="F:DNA binding"/>
    <property type="evidence" value="ECO:0007669"/>
    <property type="project" value="UniProtKB-KW"/>
</dbReference>
<dbReference type="KEGG" id="apuu:APUU_41722S"/>
<dbReference type="RefSeq" id="XP_041557472.1">
    <property type="nucleotide sequence ID" value="XM_041704937.1"/>
</dbReference>
<evidence type="ECO:0000256" key="4">
    <source>
        <dbReference type="ARBA" id="ARBA00023242"/>
    </source>
</evidence>
<dbReference type="PANTHER" id="PTHR47425:SF2">
    <property type="entry name" value="FARB-RELATED"/>
    <property type="match status" value="1"/>
</dbReference>
<evidence type="ECO:0000256" key="1">
    <source>
        <dbReference type="ARBA" id="ARBA00023015"/>
    </source>
</evidence>
<keyword evidence="1" id="KW-0805">Transcription regulation</keyword>
<dbReference type="InterPro" id="IPR052761">
    <property type="entry name" value="Fungal_Detox/Toxin_TFs"/>
</dbReference>
<dbReference type="EMBL" id="AP024446">
    <property type="protein sequence ID" value="BCS25278.1"/>
    <property type="molecule type" value="Genomic_DNA"/>
</dbReference>
<dbReference type="PROSITE" id="PS00463">
    <property type="entry name" value="ZN2_CY6_FUNGAL_1"/>
    <property type="match status" value="1"/>
</dbReference>
<dbReference type="GeneID" id="64975283"/>
<dbReference type="Pfam" id="PF00172">
    <property type="entry name" value="Zn_clus"/>
    <property type="match status" value="1"/>
</dbReference>
<evidence type="ECO:0000256" key="2">
    <source>
        <dbReference type="ARBA" id="ARBA00023125"/>
    </source>
</evidence>
<dbReference type="PANTHER" id="PTHR47425">
    <property type="entry name" value="FARB-RELATED"/>
    <property type="match status" value="1"/>
</dbReference>
<dbReference type="PROSITE" id="PS50048">
    <property type="entry name" value="ZN2_CY6_FUNGAL_2"/>
    <property type="match status" value="1"/>
</dbReference>
<dbReference type="CDD" id="cd00067">
    <property type="entry name" value="GAL4"/>
    <property type="match status" value="1"/>
</dbReference>